<proteinExistence type="predicted"/>
<dbReference type="OrthoDB" id="2676051at2"/>
<feature type="repeat" description="TPR" evidence="1">
    <location>
        <begin position="402"/>
        <end position="435"/>
    </location>
</feature>
<reference evidence="2 3" key="1">
    <citation type="submission" date="2013-06" db="EMBL/GenBank/DDBJ databases">
        <title>Whole genome shotgun sequence of Bacillus selenatarsenatis SF-1.</title>
        <authorList>
            <person name="Kuroda M."/>
            <person name="Sei K."/>
            <person name="Yamashita M."/>
            <person name="Ike M."/>
        </authorList>
    </citation>
    <scope>NUCLEOTIDE SEQUENCE [LARGE SCALE GENOMIC DNA]</scope>
    <source>
        <strain evidence="2 3">SF-1</strain>
    </source>
</reference>
<dbReference type="EMBL" id="BASE01000019">
    <property type="protein sequence ID" value="GAM12800.1"/>
    <property type="molecule type" value="Genomic_DNA"/>
</dbReference>
<dbReference type="AlphaFoldDB" id="A0A0A8WYL6"/>
<accession>A0A0A8WYL6</accession>
<keyword evidence="1" id="KW-0802">TPR repeat</keyword>
<name>A0A0A8WYL6_MESS1</name>
<protein>
    <submittedName>
        <fullName evidence="2">Uncharacterized protein</fullName>
    </submittedName>
</protein>
<dbReference type="RefSeq" id="WP_041964713.1">
    <property type="nucleotide sequence ID" value="NZ_BASE01000019.1"/>
</dbReference>
<organism evidence="2 3">
    <name type="scientific">Mesobacillus selenatarsenatis (strain DSM 18680 / JCM 14380 / FERM P-15431 / SF-1)</name>
    <dbReference type="NCBI Taxonomy" id="1321606"/>
    <lineage>
        <taxon>Bacteria</taxon>
        <taxon>Bacillati</taxon>
        <taxon>Bacillota</taxon>
        <taxon>Bacilli</taxon>
        <taxon>Bacillales</taxon>
        <taxon>Bacillaceae</taxon>
        <taxon>Mesobacillus</taxon>
    </lineage>
</organism>
<evidence type="ECO:0000256" key="1">
    <source>
        <dbReference type="PROSITE-ProRule" id="PRU00339"/>
    </source>
</evidence>
<sequence length="472" mass="55122">MNNELTMPTKISFKSNRVMVNGEVVRTAIFARFMVAEVQTELTEKYYLIFYKNALIYGGQLEKVQKGSFLDKVLNEGIVLDQKHPLLPVLIPTTALTIPAKNKLFNHLQRNYSLLEIPCIAAALDSFFSTEQLSKPIENIFFHYRRNGSFSKAYQSVRLLSDLSPSLEKISDLLHSREYSSYSSFYTTSSLPAIQKKDPLFAEFHCFMNRKNTEHFQMLERILKLEERYAEGLLLWMDDKRNLTSESVKSQTELALKYIPLENWILVLSYAEINPYKWLPEARNFIEGLMRDGQYERAAVNLFPFIEDLPGEFHQILNEIWNQVDAEFVSAHLEEFLLLHQQVAQDNDPRQFEQRILQLTAKLMEAHDLKVVCEKLRPIQKNFPHSIGIRKINEMAALMENPERMMELGQFYADFNQYDQAIECFFWEMELNPADPAPVRQLCKMYQHKGMVNEASAYQQIYTQLRSDQETG</sequence>
<dbReference type="Gene3D" id="1.25.40.10">
    <property type="entry name" value="Tetratricopeptide repeat domain"/>
    <property type="match status" value="1"/>
</dbReference>
<evidence type="ECO:0000313" key="3">
    <source>
        <dbReference type="Proteomes" id="UP000031014"/>
    </source>
</evidence>
<evidence type="ECO:0000313" key="2">
    <source>
        <dbReference type="EMBL" id="GAM12800.1"/>
    </source>
</evidence>
<comment type="caution">
    <text evidence="2">The sequence shown here is derived from an EMBL/GenBank/DDBJ whole genome shotgun (WGS) entry which is preliminary data.</text>
</comment>
<dbReference type="InterPro" id="IPR011990">
    <property type="entry name" value="TPR-like_helical_dom_sf"/>
</dbReference>
<gene>
    <name evidence="2" type="ORF">SAMD00020551_0935</name>
</gene>
<dbReference type="Proteomes" id="UP000031014">
    <property type="component" value="Unassembled WGS sequence"/>
</dbReference>
<dbReference type="InterPro" id="IPR019734">
    <property type="entry name" value="TPR_rpt"/>
</dbReference>
<dbReference type="STRING" id="1321606.SAMD00020551_0935"/>
<dbReference type="PROSITE" id="PS50005">
    <property type="entry name" value="TPR"/>
    <property type="match status" value="1"/>
</dbReference>
<keyword evidence="3" id="KW-1185">Reference proteome</keyword>
<dbReference type="SUPFAM" id="SSF48452">
    <property type="entry name" value="TPR-like"/>
    <property type="match status" value="1"/>
</dbReference>